<proteinExistence type="predicted"/>
<dbReference type="Proteomes" id="UP000036987">
    <property type="component" value="Unassembled WGS sequence"/>
</dbReference>
<gene>
    <name evidence="1" type="ORF">ZOSMA_9G00030</name>
</gene>
<protein>
    <submittedName>
        <fullName evidence="1">Uncharacterized protein</fullName>
    </submittedName>
</protein>
<dbReference type="AlphaFoldDB" id="A0A0K9NGZ4"/>
<evidence type="ECO:0000313" key="2">
    <source>
        <dbReference type="Proteomes" id="UP000036987"/>
    </source>
</evidence>
<organism evidence="1 2">
    <name type="scientific">Zostera marina</name>
    <name type="common">Eelgrass</name>
    <dbReference type="NCBI Taxonomy" id="29655"/>
    <lineage>
        <taxon>Eukaryota</taxon>
        <taxon>Viridiplantae</taxon>
        <taxon>Streptophyta</taxon>
        <taxon>Embryophyta</taxon>
        <taxon>Tracheophyta</taxon>
        <taxon>Spermatophyta</taxon>
        <taxon>Magnoliopsida</taxon>
        <taxon>Liliopsida</taxon>
        <taxon>Zosteraceae</taxon>
        <taxon>Zostera</taxon>
    </lineage>
</organism>
<accession>A0A0K9NGZ4</accession>
<comment type="caution">
    <text evidence="1">The sequence shown here is derived from an EMBL/GenBank/DDBJ whole genome shotgun (WGS) entry which is preliminary data.</text>
</comment>
<name>A0A0K9NGZ4_ZOSMR</name>
<keyword evidence="2" id="KW-1185">Reference proteome</keyword>
<dbReference type="EMBL" id="LFYR01002228">
    <property type="protein sequence ID" value="KMZ55903.1"/>
    <property type="molecule type" value="Genomic_DNA"/>
</dbReference>
<reference evidence="2" key="1">
    <citation type="journal article" date="2016" name="Nature">
        <title>The genome of the seagrass Zostera marina reveals angiosperm adaptation to the sea.</title>
        <authorList>
            <person name="Olsen J.L."/>
            <person name="Rouze P."/>
            <person name="Verhelst B."/>
            <person name="Lin Y.-C."/>
            <person name="Bayer T."/>
            <person name="Collen J."/>
            <person name="Dattolo E."/>
            <person name="De Paoli E."/>
            <person name="Dittami S."/>
            <person name="Maumus F."/>
            <person name="Michel G."/>
            <person name="Kersting A."/>
            <person name="Lauritano C."/>
            <person name="Lohaus R."/>
            <person name="Toepel M."/>
            <person name="Tonon T."/>
            <person name="Vanneste K."/>
            <person name="Amirebrahimi M."/>
            <person name="Brakel J."/>
            <person name="Bostroem C."/>
            <person name="Chovatia M."/>
            <person name="Grimwood J."/>
            <person name="Jenkins J.W."/>
            <person name="Jueterbock A."/>
            <person name="Mraz A."/>
            <person name="Stam W.T."/>
            <person name="Tice H."/>
            <person name="Bornberg-Bauer E."/>
            <person name="Green P.J."/>
            <person name="Pearson G.A."/>
            <person name="Procaccini G."/>
            <person name="Duarte C.M."/>
            <person name="Schmutz J."/>
            <person name="Reusch T.B.H."/>
            <person name="Van de Peer Y."/>
        </authorList>
    </citation>
    <scope>NUCLEOTIDE SEQUENCE [LARGE SCALE GENOMIC DNA]</scope>
    <source>
        <strain evidence="2">cv. Finnish</strain>
    </source>
</reference>
<evidence type="ECO:0000313" key="1">
    <source>
        <dbReference type="EMBL" id="KMZ55903.1"/>
    </source>
</evidence>
<sequence>MIYVKKIHGIEWLNDWNGMELTIGYMNV</sequence>